<keyword evidence="3" id="KW-1185">Reference proteome</keyword>
<reference evidence="2 3" key="1">
    <citation type="submission" date="2019-08" db="EMBL/GenBank/DDBJ databases">
        <title>Deep-cultivation of Planctomycetes and their phenomic and genomic characterization uncovers novel biology.</title>
        <authorList>
            <person name="Wiegand S."/>
            <person name="Jogler M."/>
            <person name="Boedeker C."/>
            <person name="Pinto D."/>
            <person name="Vollmers J."/>
            <person name="Rivas-Marin E."/>
            <person name="Kohn T."/>
            <person name="Peeters S.H."/>
            <person name="Heuer A."/>
            <person name="Rast P."/>
            <person name="Oberbeckmann S."/>
            <person name="Bunk B."/>
            <person name="Jeske O."/>
            <person name="Meyerdierks A."/>
            <person name="Storesund J.E."/>
            <person name="Kallscheuer N."/>
            <person name="Luecker S."/>
            <person name="Lage O.M."/>
            <person name="Pohl T."/>
            <person name="Merkel B.J."/>
            <person name="Hornburger P."/>
            <person name="Mueller R.-W."/>
            <person name="Bruemmer F."/>
            <person name="Labrenz M."/>
            <person name="Spormann A.M."/>
            <person name="Op den Camp H."/>
            <person name="Overmann J."/>
            <person name="Amann R."/>
            <person name="Jetten M.S.M."/>
            <person name="Mascher T."/>
            <person name="Medema M.H."/>
            <person name="Devos D.P."/>
            <person name="Kaster A.-K."/>
            <person name="Ovreas L."/>
            <person name="Rohde M."/>
            <person name="Galperin M.Y."/>
            <person name="Jogler C."/>
        </authorList>
    </citation>
    <scope>NUCLEOTIDE SEQUENCE [LARGE SCALE GENOMIC DNA]</scope>
    <source>
        <strain evidence="2 3">FC18</strain>
    </source>
</reference>
<feature type="compositionally biased region" description="Basic and acidic residues" evidence="1">
    <location>
        <begin position="1"/>
        <end position="12"/>
    </location>
</feature>
<evidence type="ECO:0000313" key="3">
    <source>
        <dbReference type="Proteomes" id="UP000322214"/>
    </source>
</evidence>
<feature type="region of interest" description="Disordered" evidence="1">
    <location>
        <begin position="1"/>
        <end position="20"/>
    </location>
</feature>
<dbReference type="AlphaFoldDB" id="A0A5B9PCK9"/>
<proteinExistence type="predicted"/>
<dbReference type="RefSeq" id="WP_075084264.1">
    <property type="nucleotide sequence ID" value="NZ_CP042912.1"/>
</dbReference>
<name>A0A5B9PCK9_9BACT</name>
<dbReference type="STRING" id="980251.GCA_001642875_01463"/>
<organism evidence="2 3">
    <name type="scientific">Mariniblastus fucicola</name>
    <dbReference type="NCBI Taxonomy" id="980251"/>
    <lineage>
        <taxon>Bacteria</taxon>
        <taxon>Pseudomonadati</taxon>
        <taxon>Planctomycetota</taxon>
        <taxon>Planctomycetia</taxon>
        <taxon>Pirellulales</taxon>
        <taxon>Pirellulaceae</taxon>
        <taxon>Mariniblastus</taxon>
    </lineage>
</organism>
<dbReference type="KEGG" id="mff:MFFC18_26740"/>
<gene>
    <name evidence="2" type="ORF">MFFC18_26740</name>
</gene>
<dbReference type="EMBL" id="CP042912">
    <property type="protein sequence ID" value="QEG22790.1"/>
    <property type="molecule type" value="Genomic_DNA"/>
</dbReference>
<evidence type="ECO:0000313" key="2">
    <source>
        <dbReference type="EMBL" id="QEG22790.1"/>
    </source>
</evidence>
<dbReference type="Proteomes" id="UP000322214">
    <property type="component" value="Chromosome"/>
</dbReference>
<accession>A0A5B9PCK9</accession>
<sequence>MDSSEIEDRGDNELGQLTSIDRPTIDGALRHIGRSDGYDAEDRFLNFNQSGKSKTLAMTRSDIVLRLPDSFVTRPVQTNDPFPSSKLSEKWVEKTVKRC</sequence>
<protein>
    <submittedName>
        <fullName evidence="2">Uncharacterized protein</fullName>
    </submittedName>
</protein>
<evidence type="ECO:0000256" key="1">
    <source>
        <dbReference type="SAM" id="MobiDB-lite"/>
    </source>
</evidence>